<dbReference type="GO" id="GO:1990904">
    <property type="term" value="C:ribonucleoprotein complex"/>
    <property type="evidence" value="ECO:0007669"/>
    <property type="project" value="UniProtKB-KW"/>
</dbReference>
<dbReference type="Proteomes" id="UP001304300">
    <property type="component" value="Chromosome"/>
</dbReference>
<dbReference type="Pfam" id="PF00573">
    <property type="entry name" value="Ribosomal_L4"/>
    <property type="match status" value="1"/>
</dbReference>
<name>A0AAQ3QXA7_9BACT</name>
<dbReference type="GO" id="GO:0005840">
    <property type="term" value="C:ribosome"/>
    <property type="evidence" value="ECO:0007669"/>
    <property type="project" value="UniProtKB-KW"/>
</dbReference>
<dbReference type="GO" id="GO:0019843">
    <property type="term" value="F:rRNA binding"/>
    <property type="evidence" value="ECO:0007669"/>
    <property type="project" value="UniProtKB-UniRule"/>
</dbReference>
<keyword evidence="2 5" id="KW-0689">Ribosomal protein</keyword>
<dbReference type="GO" id="GO:0006412">
    <property type="term" value="P:translation"/>
    <property type="evidence" value="ECO:0007669"/>
    <property type="project" value="UniProtKB-UniRule"/>
</dbReference>
<evidence type="ECO:0000256" key="1">
    <source>
        <dbReference type="ARBA" id="ARBA00010528"/>
    </source>
</evidence>
<organism evidence="7 8">
    <name type="scientific">Rubellicoccus peritrichatus</name>
    <dbReference type="NCBI Taxonomy" id="3080537"/>
    <lineage>
        <taxon>Bacteria</taxon>
        <taxon>Pseudomonadati</taxon>
        <taxon>Verrucomicrobiota</taxon>
        <taxon>Opitutia</taxon>
        <taxon>Puniceicoccales</taxon>
        <taxon>Cerasicoccaceae</taxon>
        <taxon>Rubellicoccus</taxon>
    </lineage>
</organism>
<dbReference type="Gene3D" id="3.40.1370.10">
    <property type="match status" value="1"/>
</dbReference>
<comment type="similarity">
    <text evidence="1 5">Belongs to the universal ribosomal protein uL4 family.</text>
</comment>
<dbReference type="PANTHER" id="PTHR10746:SF6">
    <property type="entry name" value="LARGE RIBOSOMAL SUBUNIT PROTEIN UL4M"/>
    <property type="match status" value="1"/>
</dbReference>
<dbReference type="NCBIfam" id="TIGR03953">
    <property type="entry name" value="rplD_bact"/>
    <property type="match status" value="1"/>
</dbReference>
<comment type="function">
    <text evidence="5">One of the primary rRNA binding proteins, this protein initially binds near the 5'-end of the 23S rRNA. It is important during the early stages of 50S assembly. It makes multiple contacts with different domains of the 23S rRNA in the assembled 50S subunit and ribosome.</text>
</comment>
<dbReference type="InterPro" id="IPR013005">
    <property type="entry name" value="Ribosomal_uL4-like"/>
</dbReference>
<evidence type="ECO:0000256" key="5">
    <source>
        <dbReference type="HAMAP-Rule" id="MF_01328"/>
    </source>
</evidence>
<gene>
    <name evidence="5 7" type="primary">rplD</name>
    <name evidence="7" type="ORF">RZN69_10340</name>
</gene>
<evidence type="ECO:0000256" key="4">
    <source>
        <dbReference type="ARBA" id="ARBA00035244"/>
    </source>
</evidence>
<dbReference type="AlphaFoldDB" id="A0AAQ3QXA7"/>
<dbReference type="RefSeq" id="WP_317836045.1">
    <property type="nucleotide sequence ID" value="NZ_CP136920.1"/>
</dbReference>
<dbReference type="EMBL" id="CP136920">
    <property type="protein sequence ID" value="WOO43488.1"/>
    <property type="molecule type" value="Genomic_DNA"/>
</dbReference>
<evidence type="ECO:0000313" key="8">
    <source>
        <dbReference type="Proteomes" id="UP001304300"/>
    </source>
</evidence>
<keyword evidence="8" id="KW-1185">Reference proteome</keyword>
<comment type="function">
    <text evidence="5">Forms part of the polypeptide exit tunnel.</text>
</comment>
<dbReference type="PANTHER" id="PTHR10746">
    <property type="entry name" value="50S RIBOSOMAL PROTEIN L4"/>
    <property type="match status" value="1"/>
</dbReference>
<evidence type="ECO:0000256" key="3">
    <source>
        <dbReference type="ARBA" id="ARBA00023274"/>
    </source>
</evidence>
<evidence type="ECO:0000256" key="2">
    <source>
        <dbReference type="ARBA" id="ARBA00022980"/>
    </source>
</evidence>
<protein>
    <recommendedName>
        <fullName evidence="4 5">Large ribosomal subunit protein uL4</fullName>
    </recommendedName>
</protein>
<dbReference type="InterPro" id="IPR023574">
    <property type="entry name" value="Ribosomal_uL4_dom_sf"/>
</dbReference>
<keyword evidence="5" id="KW-0699">rRNA-binding</keyword>
<accession>A0AAQ3QXA7</accession>
<evidence type="ECO:0000313" key="7">
    <source>
        <dbReference type="EMBL" id="WOO43488.1"/>
    </source>
</evidence>
<dbReference type="InterPro" id="IPR002136">
    <property type="entry name" value="Ribosomal_uL4"/>
</dbReference>
<proteinExistence type="inferred from homology"/>
<keyword evidence="5" id="KW-0694">RNA-binding</keyword>
<feature type="region of interest" description="Disordered" evidence="6">
    <location>
        <begin position="50"/>
        <end position="98"/>
    </location>
</feature>
<reference evidence="7 8" key="1">
    <citation type="submission" date="2023-10" db="EMBL/GenBank/DDBJ databases">
        <title>Rubellicoccus peritrichatus gen. nov., sp. nov., isolated from an algae of coral reef tank.</title>
        <authorList>
            <person name="Luo J."/>
        </authorList>
    </citation>
    <scope>NUCLEOTIDE SEQUENCE [LARGE SCALE GENOMIC DNA]</scope>
    <source>
        <strain evidence="7 8">CR14</strain>
    </source>
</reference>
<keyword evidence="3 5" id="KW-0687">Ribonucleoprotein</keyword>
<dbReference type="GO" id="GO:0003735">
    <property type="term" value="F:structural constituent of ribosome"/>
    <property type="evidence" value="ECO:0007669"/>
    <property type="project" value="InterPro"/>
</dbReference>
<comment type="subunit">
    <text evidence="5">Part of the 50S ribosomal subunit.</text>
</comment>
<sequence length="206" mass="22631">MKLKVYTTDGASSADKDFDLPAYEGNKGLQALKELIVLYQANARQGNASAKTRSEVAGTGKKAFRQKGTGNARSGDRQSPIYVGGGIAHGPKPKDWSKEMNKKTRKLAFSRAVFDKATEGELALIEALTPAEPKTKVFNEVLTKIEPKGKVLLVDGEFSEDIIRAARNIERVHMIDADSLNAWDLVRFDHVLISEKGFEKVLARAK</sequence>
<dbReference type="HAMAP" id="MF_01328_B">
    <property type="entry name" value="Ribosomal_uL4_B"/>
    <property type="match status" value="1"/>
</dbReference>
<evidence type="ECO:0000256" key="6">
    <source>
        <dbReference type="SAM" id="MobiDB-lite"/>
    </source>
</evidence>
<dbReference type="KEGG" id="puo:RZN69_10340"/>
<dbReference type="SUPFAM" id="SSF52166">
    <property type="entry name" value="Ribosomal protein L4"/>
    <property type="match status" value="1"/>
</dbReference>